<sequence length="345" mass="36750">MSSNQHLAAILTAAGSPLELVQRPTPTPGPDELLIEVKSIALNPIDWKQRDSGFVIANWPTVLGSDIAGTVISAGSSVPDDAPKPGSRVTAFAPCFYTRGKPDYGAYQTRVLVPAANAMEIPQSLNYNEASLLPMAVLTAWAGWYSIGVPFDTSYKESDKKGVLIWGGSSCVGSATIQTAKSMGFKVYTTASEKNHQYVRSLGADRVFDYKSENIVANIVDAVKADGVTLEIGYDAVGDQASSQAVLKQLNGTKTARLATALPLTPASPTTEGVETKFVMAPLDPKELQEFFHAVFNGWLKGKIETGEFVPSPHIRVIDGGLASVNHALDILKQGVSGEKLVLEV</sequence>
<keyword evidence="5" id="KW-1185">Reference proteome</keyword>
<dbReference type="SMART" id="SM00829">
    <property type="entry name" value="PKS_ER"/>
    <property type="match status" value="1"/>
</dbReference>
<dbReference type="EMBL" id="JAVDPF010000003">
    <property type="protein sequence ID" value="KAL1885187.1"/>
    <property type="molecule type" value="Genomic_DNA"/>
</dbReference>
<feature type="domain" description="Enoyl reductase (ER)" evidence="3">
    <location>
        <begin position="15"/>
        <end position="343"/>
    </location>
</feature>
<name>A0ABR3YBE9_9EURO</name>
<comment type="caution">
    <text evidence="4">The sequence shown here is derived from an EMBL/GenBank/DDBJ whole genome shotgun (WGS) entry which is preliminary data.</text>
</comment>
<dbReference type="Proteomes" id="UP001583193">
    <property type="component" value="Unassembled WGS sequence"/>
</dbReference>
<dbReference type="CDD" id="cd08249">
    <property type="entry name" value="enoyl_reductase_like"/>
    <property type="match status" value="1"/>
</dbReference>
<evidence type="ECO:0000259" key="3">
    <source>
        <dbReference type="SMART" id="SM00829"/>
    </source>
</evidence>
<gene>
    <name evidence="4" type="ORF">Plec18167_001844</name>
</gene>
<dbReference type="Pfam" id="PF08240">
    <property type="entry name" value="ADH_N"/>
    <property type="match status" value="1"/>
</dbReference>
<dbReference type="InterPro" id="IPR013154">
    <property type="entry name" value="ADH-like_N"/>
</dbReference>
<dbReference type="Gene3D" id="3.40.50.720">
    <property type="entry name" value="NAD(P)-binding Rossmann-like Domain"/>
    <property type="match status" value="1"/>
</dbReference>
<proteinExistence type="inferred from homology"/>
<keyword evidence="2" id="KW-0560">Oxidoreductase</keyword>
<dbReference type="SUPFAM" id="SSF50129">
    <property type="entry name" value="GroES-like"/>
    <property type="match status" value="1"/>
</dbReference>
<organism evidence="4 5">
    <name type="scientific">Paecilomyces lecythidis</name>
    <dbReference type="NCBI Taxonomy" id="3004212"/>
    <lineage>
        <taxon>Eukaryota</taxon>
        <taxon>Fungi</taxon>
        <taxon>Dikarya</taxon>
        <taxon>Ascomycota</taxon>
        <taxon>Pezizomycotina</taxon>
        <taxon>Eurotiomycetes</taxon>
        <taxon>Eurotiomycetidae</taxon>
        <taxon>Eurotiales</taxon>
        <taxon>Thermoascaceae</taxon>
        <taxon>Paecilomyces</taxon>
    </lineage>
</organism>
<reference evidence="4 5" key="1">
    <citation type="journal article" date="2024" name="IMA Fungus">
        <title>IMA Genome - F19 : A genome assembly and annotation guide to empower mycologists, including annotated draft genome sequences of Ceratocystis pirilliformis, Diaporthe australafricana, Fusarium ophioides, Paecilomyces lecythidis, and Sporothrix stenoceras.</title>
        <authorList>
            <person name="Aylward J."/>
            <person name="Wilson A.M."/>
            <person name="Visagie C.M."/>
            <person name="Spraker J."/>
            <person name="Barnes I."/>
            <person name="Buitendag C."/>
            <person name="Ceriani C."/>
            <person name="Del Mar Angel L."/>
            <person name="du Plessis D."/>
            <person name="Fuchs T."/>
            <person name="Gasser K."/>
            <person name="Kramer D."/>
            <person name="Li W."/>
            <person name="Munsamy K."/>
            <person name="Piso A."/>
            <person name="Price J.L."/>
            <person name="Sonnekus B."/>
            <person name="Thomas C."/>
            <person name="van der Nest A."/>
            <person name="van Dijk A."/>
            <person name="van Heerden A."/>
            <person name="van Vuuren N."/>
            <person name="Yilmaz N."/>
            <person name="Duong T.A."/>
            <person name="van der Merwe N.A."/>
            <person name="Wingfield M.J."/>
            <person name="Wingfield B.D."/>
        </authorList>
    </citation>
    <scope>NUCLEOTIDE SEQUENCE [LARGE SCALE GENOMIC DNA]</scope>
    <source>
        <strain evidence="4 5">CMW 18167</strain>
    </source>
</reference>
<dbReference type="PANTHER" id="PTHR45348">
    <property type="entry name" value="HYPOTHETICAL OXIDOREDUCTASE (EUROFUNG)"/>
    <property type="match status" value="1"/>
</dbReference>
<evidence type="ECO:0000256" key="2">
    <source>
        <dbReference type="ARBA" id="ARBA00023002"/>
    </source>
</evidence>
<dbReference type="InterPro" id="IPR013149">
    <property type="entry name" value="ADH-like_C"/>
</dbReference>
<protein>
    <recommendedName>
        <fullName evidence="3">Enoyl reductase (ER) domain-containing protein</fullName>
    </recommendedName>
</protein>
<dbReference type="Gene3D" id="3.90.180.10">
    <property type="entry name" value="Medium-chain alcohol dehydrogenases, catalytic domain"/>
    <property type="match status" value="1"/>
</dbReference>
<dbReference type="InterPro" id="IPR020843">
    <property type="entry name" value="ER"/>
</dbReference>
<dbReference type="Pfam" id="PF00107">
    <property type="entry name" value="ADH_zinc_N"/>
    <property type="match status" value="1"/>
</dbReference>
<evidence type="ECO:0000256" key="1">
    <source>
        <dbReference type="ARBA" id="ARBA00008072"/>
    </source>
</evidence>
<evidence type="ECO:0000313" key="4">
    <source>
        <dbReference type="EMBL" id="KAL1885187.1"/>
    </source>
</evidence>
<dbReference type="SUPFAM" id="SSF51735">
    <property type="entry name" value="NAD(P)-binding Rossmann-fold domains"/>
    <property type="match status" value="1"/>
</dbReference>
<comment type="similarity">
    <text evidence="1">Belongs to the zinc-containing alcohol dehydrogenase family.</text>
</comment>
<dbReference type="PANTHER" id="PTHR45348:SF2">
    <property type="entry name" value="ZINC-TYPE ALCOHOL DEHYDROGENASE-LIKE PROTEIN C2E1P3.01"/>
    <property type="match status" value="1"/>
</dbReference>
<evidence type="ECO:0000313" key="5">
    <source>
        <dbReference type="Proteomes" id="UP001583193"/>
    </source>
</evidence>
<dbReference type="InterPro" id="IPR047122">
    <property type="entry name" value="Trans-enoyl_RdTase-like"/>
</dbReference>
<dbReference type="InterPro" id="IPR036291">
    <property type="entry name" value="NAD(P)-bd_dom_sf"/>
</dbReference>
<dbReference type="InterPro" id="IPR011032">
    <property type="entry name" value="GroES-like_sf"/>
</dbReference>
<accession>A0ABR3YBE9</accession>